<reference evidence="1" key="1">
    <citation type="submission" date="2023-10" db="EMBL/GenBank/DDBJ databases">
        <title>Genome assembly of Pristionchus species.</title>
        <authorList>
            <person name="Yoshida K."/>
            <person name="Sommer R.J."/>
        </authorList>
    </citation>
    <scope>NUCLEOTIDE SEQUENCE</scope>
    <source>
        <strain evidence="1">RS0144</strain>
    </source>
</reference>
<keyword evidence="2" id="KW-1185">Reference proteome</keyword>
<comment type="caution">
    <text evidence="1">The sequence shown here is derived from an EMBL/GenBank/DDBJ whole genome shotgun (WGS) entry which is preliminary data.</text>
</comment>
<dbReference type="Proteomes" id="UP001432027">
    <property type="component" value="Unassembled WGS sequence"/>
</dbReference>
<accession>A0AAV5UD06</accession>
<evidence type="ECO:0000313" key="1">
    <source>
        <dbReference type="EMBL" id="GMT03954.1"/>
    </source>
</evidence>
<organism evidence="1 2">
    <name type="scientific">Pristionchus entomophagus</name>
    <dbReference type="NCBI Taxonomy" id="358040"/>
    <lineage>
        <taxon>Eukaryota</taxon>
        <taxon>Metazoa</taxon>
        <taxon>Ecdysozoa</taxon>
        <taxon>Nematoda</taxon>
        <taxon>Chromadorea</taxon>
        <taxon>Rhabditida</taxon>
        <taxon>Rhabditina</taxon>
        <taxon>Diplogasteromorpha</taxon>
        <taxon>Diplogasteroidea</taxon>
        <taxon>Neodiplogasteridae</taxon>
        <taxon>Pristionchus</taxon>
    </lineage>
</organism>
<protein>
    <submittedName>
        <fullName evidence="1">Uncharacterized protein</fullName>
    </submittedName>
</protein>
<proteinExistence type="predicted"/>
<gene>
    <name evidence="1" type="ORF">PENTCL1PPCAC_26128</name>
</gene>
<dbReference type="EMBL" id="BTSX01000006">
    <property type="protein sequence ID" value="GMT03954.1"/>
    <property type="molecule type" value="Genomic_DNA"/>
</dbReference>
<evidence type="ECO:0000313" key="2">
    <source>
        <dbReference type="Proteomes" id="UP001432027"/>
    </source>
</evidence>
<name>A0AAV5UD06_9BILA</name>
<sequence>MDCAKKKWQQDCAPGQVFRCVWERTDWLVKRCDREKECNCPLRGKREVEEEEENENPDYNSLLDEFILISHTENVKEANEWFQGTFDIQSTGRSRRDTRECRCDQKEEGSIIPSYDLYHFESTPLPYSKRSCSLPQMSCFSHG</sequence>
<feature type="non-terminal residue" evidence="1">
    <location>
        <position position="143"/>
    </location>
</feature>
<dbReference type="AlphaFoldDB" id="A0AAV5UD06"/>